<comment type="caution">
    <text evidence="1">The sequence shown here is derived from an EMBL/GenBank/DDBJ whole genome shotgun (WGS) entry which is preliminary data.</text>
</comment>
<protein>
    <submittedName>
        <fullName evidence="1">Uncharacterized protein</fullName>
    </submittedName>
</protein>
<proteinExistence type="predicted"/>
<evidence type="ECO:0000313" key="1">
    <source>
        <dbReference type="EMBL" id="KAA0048605.1"/>
    </source>
</evidence>
<accession>A0A5A7U4Q3</accession>
<dbReference type="EMBL" id="SSTE01012822">
    <property type="protein sequence ID" value="KAA0048605.1"/>
    <property type="molecule type" value="Genomic_DNA"/>
</dbReference>
<reference evidence="3 4" key="1">
    <citation type="submission" date="2019-08" db="EMBL/GenBank/DDBJ databases">
        <title>Draft genome sequences of two oriental melons (Cucumis melo L. var makuwa).</title>
        <authorList>
            <person name="Kwon S.-Y."/>
        </authorList>
    </citation>
    <scope>NUCLEOTIDE SEQUENCE [LARGE SCALE GENOMIC DNA]</scope>
    <source>
        <strain evidence="4">cv. Chang Bougi</strain>
        <strain evidence="3">cv. SW 3</strain>
        <tissue evidence="1">Leaf</tissue>
    </source>
</reference>
<organism evidence="1 3">
    <name type="scientific">Cucumis melo var. makuwa</name>
    <name type="common">Oriental melon</name>
    <dbReference type="NCBI Taxonomy" id="1194695"/>
    <lineage>
        <taxon>Eukaryota</taxon>
        <taxon>Viridiplantae</taxon>
        <taxon>Streptophyta</taxon>
        <taxon>Embryophyta</taxon>
        <taxon>Tracheophyta</taxon>
        <taxon>Spermatophyta</taxon>
        <taxon>Magnoliopsida</taxon>
        <taxon>eudicotyledons</taxon>
        <taxon>Gunneridae</taxon>
        <taxon>Pentapetalae</taxon>
        <taxon>rosids</taxon>
        <taxon>fabids</taxon>
        <taxon>Cucurbitales</taxon>
        <taxon>Cucurbitaceae</taxon>
        <taxon>Benincaseae</taxon>
        <taxon>Cucumis</taxon>
    </lineage>
</organism>
<dbReference type="EMBL" id="SSTD01002896">
    <property type="protein sequence ID" value="TYK27189.1"/>
    <property type="molecule type" value="Genomic_DNA"/>
</dbReference>
<evidence type="ECO:0000313" key="2">
    <source>
        <dbReference type="EMBL" id="TYK27189.1"/>
    </source>
</evidence>
<gene>
    <name evidence="2" type="ORF">E5676_scaffold236G00440</name>
    <name evidence="1" type="ORF">E6C27_scaffold61G002530</name>
</gene>
<sequence>MQFPETVRNWRTIGLACATEGDNVEGNKVQIAKQIEQMGFDSPHDTNSCSQNTKIIDYIKDDPYSNAYNPGWRNHLTLGGEKVVNSIIDWPTSMVDVVRHLVITKTIKTPGRITLINKIRIPQPLRPLLWKTT</sequence>
<name>A0A5A7U4Q3_CUCMM</name>
<evidence type="ECO:0000313" key="3">
    <source>
        <dbReference type="Proteomes" id="UP000321393"/>
    </source>
</evidence>
<dbReference type="Proteomes" id="UP000321393">
    <property type="component" value="Unassembled WGS sequence"/>
</dbReference>
<dbReference type="Proteomes" id="UP000321947">
    <property type="component" value="Unassembled WGS sequence"/>
</dbReference>
<dbReference type="AlphaFoldDB" id="A0A5A7U4Q3"/>
<evidence type="ECO:0000313" key="4">
    <source>
        <dbReference type="Proteomes" id="UP000321947"/>
    </source>
</evidence>